<dbReference type="Pfam" id="PF05192">
    <property type="entry name" value="MutS_III"/>
    <property type="match status" value="1"/>
</dbReference>
<keyword evidence="14" id="KW-1185">Reference proteome</keyword>
<evidence type="ECO:0000256" key="5">
    <source>
        <dbReference type="ARBA" id="ARBA00022840"/>
    </source>
</evidence>
<dbReference type="FunFam" id="3.40.50.300:FF:000771">
    <property type="entry name" value="DNA mismatch repair protein"/>
    <property type="match status" value="1"/>
</dbReference>
<proteinExistence type="inferred from homology"/>
<dbReference type="InterPro" id="IPR000432">
    <property type="entry name" value="DNA_mismatch_repair_MutS_C"/>
</dbReference>
<dbReference type="InterPro" id="IPR045076">
    <property type="entry name" value="MutS"/>
</dbReference>
<dbReference type="Pfam" id="PF00488">
    <property type="entry name" value="MutS_V"/>
    <property type="match status" value="1"/>
</dbReference>
<reference evidence="13 14" key="1">
    <citation type="submission" date="2019-09" db="EMBL/GenBank/DDBJ databases">
        <authorList>
            <person name="Brejova B."/>
        </authorList>
    </citation>
    <scope>NUCLEOTIDE SEQUENCE [LARGE SCALE GENOMIC DNA]</scope>
</reference>
<dbReference type="GeneID" id="43581591"/>
<dbReference type="FunFam" id="1.10.1420.10:FF:000019">
    <property type="entry name" value="DNA mismatch repair protein"/>
    <property type="match status" value="1"/>
</dbReference>
<dbReference type="InterPro" id="IPR007861">
    <property type="entry name" value="DNA_mismatch_repair_MutS_clamp"/>
</dbReference>
<evidence type="ECO:0000259" key="12">
    <source>
        <dbReference type="PROSITE" id="PS00486"/>
    </source>
</evidence>
<evidence type="ECO:0000256" key="7">
    <source>
        <dbReference type="ARBA" id="ARBA00023204"/>
    </source>
</evidence>
<dbReference type="InterPro" id="IPR036678">
    <property type="entry name" value="MutS_con_dom_sf"/>
</dbReference>
<feature type="compositionally biased region" description="Polar residues" evidence="11">
    <location>
        <begin position="55"/>
        <end position="72"/>
    </location>
</feature>
<dbReference type="NCBIfam" id="NF003810">
    <property type="entry name" value="PRK05399.1"/>
    <property type="match status" value="1"/>
</dbReference>
<dbReference type="SUPFAM" id="SSF52540">
    <property type="entry name" value="P-loop containing nucleoside triphosphate hydrolases"/>
    <property type="match status" value="1"/>
</dbReference>
<name>A0A5E8BIL4_9ASCO</name>
<organism evidence="13 14">
    <name type="scientific">Magnusiomyces paraingens</name>
    <dbReference type="NCBI Taxonomy" id="2606893"/>
    <lineage>
        <taxon>Eukaryota</taxon>
        <taxon>Fungi</taxon>
        <taxon>Dikarya</taxon>
        <taxon>Ascomycota</taxon>
        <taxon>Saccharomycotina</taxon>
        <taxon>Dipodascomycetes</taxon>
        <taxon>Dipodascales</taxon>
        <taxon>Dipodascaceae</taxon>
        <taxon>Magnusiomyces</taxon>
    </lineage>
</organism>
<dbReference type="PIRSF" id="PIRSF037677">
    <property type="entry name" value="DNA_mis_repair_Msh6"/>
    <property type="match status" value="1"/>
</dbReference>
<dbReference type="OrthoDB" id="10252754at2759"/>
<keyword evidence="4 9" id="KW-0227">DNA damage</keyword>
<dbReference type="Gene3D" id="1.10.1420.10">
    <property type="match status" value="2"/>
</dbReference>
<dbReference type="Pfam" id="PF05190">
    <property type="entry name" value="MutS_IV"/>
    <property type="match status" value="1"/>
</dbReference>
<dbReference type="SUPFAM" id="SSF53150">
    <property type="entry name" value="DNA repair protein MutS, domain II"/>
    <property type="match status" value="1"/>
</dbReference>
<dbReference type="SMART" id="SM00533">
    <property type="entry name" value="MUTSd"/>
    <property type="match status" value="1"/>
</dbReference>
<feature type="compositionally biased region" description="Polar residues" evidence="11">
    <location>
        <begin position="98"/>
        <end position="107"/>
    </location>
</feature>
<dbReference type="EMBL" id="CABVLU010000002">
    <property type="protein sequence ID" value="VVT50467.1"/>
    <property type="molecule type" value="Genomic_DNA"/>
</dbReference>
<dbReference type="RefSeq" id="XP_031853382.1">
    <property type="nucleotide sequence ID" value="XM_031997491.1"/>
</dbReference>
<dbReference type="GO" id="GO:0005524">
    <property type="term" value="F:ATP binding"/>
    <property type="evidence" value="ECO:0007669"/>
    <property type="project" value="UniProtKB-UniRule"/>
</dbReference>
<dbReference type="Pfam" id="PF01624">
    <property type="entry name" value="MutS_I"/>
    <property type="match status" value="1"/>
</dbReference>
<keyword evidence="8" id="KW-0539">Nucleus</keyword>
<dbReference type="SUPFAM" id="SSF55271">
    <property type="entry name" value="DNA repair protein MutS, domain I"/>
    <property type="match status" value="1"/>
</dbReference>
<feature type="region of interest" description="Disordered" evidence="11">
    <location>
        <begin position="1"/>
        <end position="274"/>
    </location>
</feature>
<accession>A0A5E8BIL4</accession>
<evidence type="ECO:0000256" key="10">
    <source>
        <dbReference type="RuleBase" id="RU003756"/>
    </source>
</evidence>
<dbReference type="InterPro" id="IPR007860">
    <property type="entry name" value="DNA_mmatch_repair_MutS_con_dom"/>
</dbReference>
<keyword evidence="7 9" id="KW-0234">DNA repair</keyword>
<evidence type="ECO:0000256" key="2">
    <source>
        <dbReference type="ARBA" id="ARBA00006271"/>
    </source>
</evidence>
<dbReference type="GO" id="GO:0140664">
    <property type="term" value="F:ATP-dependent DNA damage sensor activity"/>
    <property type="evidence" value="ECO:0007669"/>
    <property type="project" value="InterPro"/>
</dbReference>
<dbReference type="GO" id="GO:0006298">
    <property type="term" value="P:mismatch repair"/>
    <property type="evidence" value="ECO:0007669"/>
    <property type="project" value="InterPro"/>
</dbReference>
<dbReference type="InterPro" id="IPR036187">
    <property type="entry name" value="DNA_mismatch_repair_MutS_sf"/>
</dbReference>
<keyword evidence="3 9" id="KW-0547">Nucleotide-binding</keyword>
<dbReference type="Gene3D" id="3.40.50.300">
    <property type="entry name" value="P-loop containing nucleotide triphosphate hydrolases"/>
    <property type="match status" value="1"/>
</dbReference>
<evidence type="ECO:0000256" key="6">
    <source>
        <dbReference type="ARBA" id="ARBA00023125"/>
    </source>
</evidence>
<protein>
    <recommendedName>
        <fullName evidence="9">DNA mismatch repair protein</fullName>
    </recommendedName>
</protein>
<dbReference type="AlphaFoldDB" id="A0A5E8BIL4"/>
<evidence type="ECO:0000256" key="9">
    <source>
        <dbReference type="PIRNR" id="PIRNR037677"/>
    </source>
</evidence>
<dbReference type="InterPro" id="IPR007695">
    <property type="entry name" value="DNA_mismatch_repair_MutS-lik_N"/>
</dbReference>
<feature type="compositionally biased region" description="Low complexity" evidence="11">
    <location>
        <begin position="226"/>
        <end position="235"/>
    </location>
</feature>
<keyword evidence="6 9" id="KW-0238">DNA-binding</keyword>
<dbReference type="Proteomes" id="UP000398389">
    <property type="component" value="Unassembled WGS sequence"/>
</dbReference>
<feature type="compositionally biased region" description="Polar residues" evidence="11">
    <location>
        <begin position="114"/>
        <end position="127"/>
    </location>
</feature>
<dbReference type="InterPro" id="IPR017261">
    <property type="entry name" value="DNA_mismatch_repair_MutS/MSH"/>
</dbReference>
<keyword evidence="5 9" id="KW-0067">ATP-binding</keyword>
<dbReference type="PANTHER" id="PTHR11361:SF148">
    <property type="entry name" value="DNA MISMATCH REPAIR PROTEIN MSH6"/>
    <property type="match status" value="1"/>
</dbReference>
<dbReference type="PANTHER" id="PTHR11361">
    <property type="entry name" value="DNA MISMATCH REPAIR PROTEIN MUTS FAMILY MEMBER"/>
    <property type="match status" value="1"/>
</dbReference>
<dbReference type="PROSITE" id="PS00486">
    <property type="entry name" value="DNA_MISMATCH_REPAIR_2"/>
    <property type="match status" value="1"/>
</dbReference>
<evidence type="ECO:0000256" key="11">
    <source>
        <dbReference type="SAM" id="MobiDB-lite"/>
    </source>
</evidence>
<feature type="compositionally biased region" description="Low complexity" evidence="11">
    <location>
        <begin position="33"/>
        <end position="48"/>
    </location>
</feature>
<dbReference type="Pfam" id="PF05188">
    <property type="entry name" value="MutS_II"/>
    <property type="match status" value="1"/>
</dbReference>
<feature type="compositionally biased region" description="Low complexity" evidence="11">
    <location>
        <begin position="242"/>
        <end position="253"/>
    </location>
</feature>
<dbReference type="InterPro" id="IPR027417">
    <property type="entry name" value="P-loop_NTPase"/>
</dbReference>
<comment type="function">
    <text evidence="9 10">Component of the post-replicative DNA mismatch repair system (MMR).</text>
</comment>
<comment type="similarity">
    <text evidence="2 9 10">Belongs to the DNA mismatch repair MutS family.</text>
</comment>
<evidence type="ECO:0000256" key="1">
    <source>
        <dbReference type="ARBA" id="ARBA00004123"/>
    </source>
</evidence>
<dbReference type="GO" id="GO:0030983">
    <property type="term" value="F:mismatched DNA binding"/>
    <property type="evidence" value="ECO:0007669"/>
    <property type="project" value="UniProtKB-UniRule"/>
</dbReference>
<evidence type="ECO:0000313" key="14">
    <source>
        <dbReference type="Proteomes" id="UP000398389"/>
    </source>
</evidence>
<dbReference type="FunFam" id="3.40.1170.10:FF:000002">
    <property type="entry name" value="DNA mismatch repair protein"/>
    <property type="match status" value="1"/>
</dbReference>
<dbReference type="SUPFAM" id="SSF48334">
    <property type="entry name" value="DNA repair protein MutS, domain III"/>
    <property type="match status" value="1"/>
</dbReference>
<dbReference type="SMART" id="SM00534">
    <property type="entry name" value="MUTSac"/>
    <property type="match status" value="1"/>
</dbReference>
<sequence>MPAATPKSNRVKPAPNTSEKKKSAQSSLLNFFSKTPTPKKTSKLASPTKSDKKQSQSNFKAPSELTNTQLNASPPKALTDKPKLEPILSKENIPKSPSIDSIPTDNTLYDPGSLLNSISSSQETAHSPTKRTRSKGISYAESSDEEEEENQIVSPTKSKRRKIALEEASDDEYQPNADATIVNENDNENDDDDMDDFVVPDDASDDDMPLRSRRKSSPTKSQRPISTPKSTKSTSNALEKFSSSSSYTASPGSNLSKTPKREDSKPSKHSTFQKKNEERYQWLINIRDADGNPEDSPEYDPRTIFIPKSAWATFTPFEKQYWEVKSKMWNTVVFFKKGKFYELYENDADIAHSTFDLKLAGGGRANMRLCGVPEMSFDYWASAFIAKGYKVARVDQVETALAKEMRESSGIGPSKKEDKVIRREVSFVLTGGTLVDEAMLVDDMSTYCISIKQDETRFAVCFVDTATGTFYTTEFEDDVDYTHFETLIAQTRPRELVLEKGVISMRAVKILKNNTSVGTLWNYLNPGVEFWDSDTAFEQLVRSKYFPAKDLDDLSNYPPVLEEICKSKEKRLSLSAFGALMWYLRSLKVDGSIISLGNFNSYEAIERSKKTMVLDGQSLQNLEIFANTFDGSPKGTLFSLLNRCITPFGKRELQRWVCHPLMQADKINSRLDAVELLMQNGELRDFMERKMTQLPDLERLLSRVHAGRLQPKDFFRVVEGFQNIDGLKAGIIGNFGDILDDDSSSLVGQLIRSMPEIEKILPEWSTAVNWEEAKKNNKLVPERGVEPEYDECLEVIAEIEGRLNTQLREYRKTYRSQEICYRDSGKEIYLIEVPNKVKGIPKSWQQMAATSKVKRYWSPEVKAMARELMEAQETLRSVGDKVQTRLYARFDENYTSWLGAVKVVGSLDCVLSLAKSSMALGVPSTRPEIIDYKDEDSRTFLEFEELRHPCFDETKSAFVPNDVALGGEQANLVLLTGANAAGKSTVLRMTCVAVIMAQIGCYVPASKARLTPIDRIMTRLGANDNIFAGKSTFYVELSETKRMLTEATPQTLLVLDELGRGGSSSDGFAIAEAVLHHLATHVGSLGFFATHYNTLWGSVRGHPEVMSKQMAILVEEASRKVSFLYKLVDGVSPGSFGMHVATMCGIASEIVDNAEEAAKKYEHTSRMRRLMALTAGPDAVLPSSQSSEEGTTSNSMSLGVQSDLDFEVRRVLGKFGDDDGKSELKLARLGDIASEVRQLHALKTLLSIARGL</sequence>
<dbReference type="Gene3D" id="3.30.420.110">
    <property type="entry name" value="MutS, connector domain"/>
    <property type="match status" value="1"/>
</dbReference>
<dbReference type="GO" id="GO:0016887">
    <property type="term" value="F:ATP hydrolysis activity"/>
    <property type="evidence" value="ECO:0007669"/>
    <property type="project" value="UniProtKB-ARBA"/>
</dbReference>
<dbReference type="InterPro" id="IPR007696">
    <property type="entry name" value="DNA_mismatch_repair_MutS_core"/>
</dbReference>
<feature type="compositionally biased region" description="Polar residues" evidence="11">
    <location>
        <begin position="1182"/>
        <end position="1197"/>
    </location>
</feature>
<feature type="compositionally biased region" description="Acidic residues" evidence="11">
    <location>
        <begin position="185"/>
        <end position="207"/>
    </location>
</feature>
<feature type="domain" description="DNA mismatch repair proteins mutS family" evidence="12">
    <location>
        <begin position="1051"/>
        <end position="1067"/>
    </location>
</feature>
<feature type="region of interest" description="Disordered" evidence="11">
    <location>
        <begin position="1178"/>
        <end position="1197"/>
    </location>
</feature>
<dbReference type="GO" id="GO:0032301">
    <property type="term" value="C:MutSalpha complex"/>
    <property type="evidence" value="ECO:0007669"/>
    <property type="project" value="TreeGrafter"/>
</dbReference>
<dbReference type="InterPro" id="IPR016151">
    <property type="entry name" value="DNA_mismatch_repair_MutS_N"/>
</dbReference>
<evidence type="ECO:0000256" key="4">
    <source>
        <dbReference type="ARBA" id="ARBA00022763"/>
    </source>
</evidence>
<evidence type="ECO:0000313" key="13">
    <source>
        <dbReference type="EMBL" id="VVT50467.1"/>
    </source>
</evidence>
<evidence type="ECO:0000256" key="8">
    <source>
        <dbReference type="ARBA" id="ARBA00023242"/>
    </source>
</evidence>
<comment type="subcellular location">
    <subcellularLocation>
        <location evidence="1">Nucleus</location>
    </subcellularLocation>
</comment>
<dbReference type="Gene3D" id="3.40.1170.10">
    <property type="entry name" value="DNA repair protein MutS, domain I"/>
    <property type="match status" value="1"/>
</dbReference>
<gene>
    <name evidence="13" type="ORF">SAPINGB_P002773</name>
</gene>
<evidence type="ECO:0000256" key="3">
    <source>
        <dbReference type="ARBA" id="ARBA00022741"/>
    </source>
</evidence>